<keyword evidence="2" id="KW-1185">Reference proteome</keyword>
<sequence length="552" mass="63867">MLTAMDAPQLSERSIILQPNYKMHQNEFSNPQTRDRCPYNCLTPHSYIATDCPLELCSICTNIANLDTEIYGVHDQLGELLQKRREMERNVNVCHDIFIHRFPVEIMIIIFHFFDVSNERGLMTSPLILGAVCERWRDITLSTPWMWDTAVIHPLRDSAQLNVVKEWLRRSQSAPLTLTVQYKYAVSATCPPFEDLISVLRSHSSRWKALKLLVPSSMIHGLLHNLEDVPNVVRLRMDIPHEDKMENIFMREPLRPKTFHAKRTSIQQGILKWDNLTRLDVAAIKLDELIHIIRQGIHLTECTATYIARYGGTFLLPTAPFIHKSLKYIKTTSSHITSNFLQYLTLPFLRNLHYDFISENDWTAIPTLNAFLDRSDPPLHKFAFTFNVDPQHNQHGDWAPLRSLPRITHLALDIEHHYRSDMTTALFYRLNDSPDMYLPHLRELKLTTPNMTHEGWYQFDKFFAGKDSPNDPNDPGGGIHTPLTDASLPALPSIAQRHTRPLESVIIHLKERFDDNVAEMMDAYVPHLLKAEKSGVYLELMDFLGFDILHRS</sequence>
<reference evidence="1 2" key="1">
    <citation type="journal article" date="2018" name="Evol. Lett.">
        <title>Horizontal gene cluster transfer increased hallucinogenic mushroom diversity.</title>
        <authorList>
            <person name="Reynolds H.T."/>
            <person name="Vijayakumar V."/>
            <person name="Gluck-Thaler E."/>
            <person name="Korotkin H.B."/>
            <person name="Matheny P.B."/>
            <person name="Slot J.C."/>
        </authorList>
    </citation>
    <scope>NUCLEOTIDE SEQUENCE [LARGE SCALE GENOMIC DNA]</scope>
    <source>
        <strain evidence="1 2">2631</strain>
    </source>
</reference>
<dbReference type="AlphaFoldDB" id="A0A409XQN8"/>
<dbReference type="OrthoDB" id="3217549at2759"/>
<organism evidence="1 2">
    <name type="scientific">Psilocybe cyanescens</name>
    <dbReference type="NCBI Taxonomy" id="93625"/>
    <lineage>
        <taxon>Eukaryota</taxon>
        <taxon>Fungi</taxon>
        <taxon>Dikarya</taxon>
        <taxon>Basidiomycota</taxon>
        <taxon>Agaricomycotina</taxon>
        <taxon>Agaricomycetes</taxon>
        <taxon>Agaricomycetidae</taxon>
        <taxon>Agaricales</taxon>
        <taxon>Agaricineae</taxon>
        <taxon>Strophariaceae</taxon>
        <taxon>Psilocybe</taxon>
    </lineage>
</organism>
<protein>
    <submittedName>
        <fullName evidence="1">Uncharacterized protein</fullName>
    </submittedName>
</protein>
<dbReference type="InParanoid" id="A0A409XQN8"/>
<gene>
    <name evidence="1" type="ORF">CVT25_000207</name>
</gene>
<evidence type="ECO:0000313" key="2">
    <source>
        <dbReference type="Proteomes" id="UP000283269"/>
    </source>
</evidence>
<dbReference type="EMBL" id="NHYD01000886">
    <property type="protein sequence ID" value="PPQ93006.1"/>
    <property type="molecule type" value="Genomic_DNA"/>
</dbReference>
<dbReference type="Proteomes" id="UP000283269">
    <property type="component" value="Unassembled WGS sequence"/>
</dbReference>
<evidence type="ECO:0000313" key="1">
    <source>
        <dbReference type="EMBL" id="PPQ93006.1"/>
    </source>
</evidence>
<comment type="caution">
    <text evidence="1">The sequence shown here is derived from an EMBL/GenBank/DDBJ whole genome shotgun (WGS) entry which is preliminary data.</text>
</comment>
<name>A0A409XQN8_PSICY</name>
<accession>A0A409XQN8</accession>
<proteinExistence type="predicted"/>